<accession>A0A8J7RIU4</accession>
<evidence type="ECO:0000256" key="1">
    <source>
        <dbReference type="ARBA" id="ARBA00009986"/>
    </source>
</evidence>
<evidence type="ECO:0000256" key="2">
    <source>
        <dbReference type="ARBA" id="ARBA00022857"/>
    </source>
</evidence>
<dbReference type="InterPro" id="IPR016162">
    <property type="entry name" value="Ald_DH_N"/>
</dbReference>
<keyword evidence="3" id="KW-0560">Oxidoreductase</keyword>
<evidence type="ECO:0000256" key="3">
    <source>
        <dbReference type="ARBA" id="ARBA00023002"/>
    </source>
</evidence>
<protein>
    <submittedName>
        <fullName evidence="5">NAD-dependent succinate-semialdehyde dehydrogenase</fullName>
    </submittedName>
</protein>
<dbReference type="GO" id="GO:0004030">
    <property type="term" value="F:aldehyde dehydrogenase [NAD(P)+] activity"/>
    <property type="evidence" value="ECO:0007669"/>
    <property type="project" value="InterPro"/>
</dbReference>
<dbReference type="AlphaFoldDB" id="A0A8J7RIU4"/>
<dbReference type="PANTHER" id="PTHR43217">
    <property type="entry name" value="SUCCINATE SEMIALDEHYDE DEHYDROGENASE [NAD(P)+] SAD"/>
    <property type="match status" value="1"/>
</dbReference>
<dbReference type="GO" id="GO:0004777">
    <property type="term" value="F:succinate-semialdehyde dehydrogenase (NAD+) activity"/>
    <property type="evidence" value="ECO:0007669"/>
    <property type="project" value="TreeGrafter"/>
</dbReference>
<evidence type="ECO:0000313" key="6">
    <source>
        <dbReference type="Proteomes" id="UP000673975"/>
    </source>
</evidence>
<dbReference type="InterPro" id="IPR016161">
    <property type="entry name" value="Ald_DH/histidinol_DH"/>
</dbReference>
<dbReference type="InterPro" id="IPR044148">
    <property type="entry name" value="ALDH_GabD1-like"/>
</dbReference>
<proteinExistence type="inferred from homology"/>
<reference evidence="5" key="1">
    <citation type="submission" date="2021-02" db="EMBL/GenBank/DDBJ databases">
        <title>Natronogracilivirga saccharolytica gen. nov. sp. nov. a new anaerobic, haloalkiliphilic carbohydrate-fermenting bacterium from soda lake and proposing of Cyclonatronumiaceae fam. nov. in the phylum Balneolaeota.</title>
        <authorList>
            <person name="Zhilina T.N."/>
            <person name="Sorokin D.Y."/>
            <person name="Zavarzina D.G."/>
            <person name="Toshchakov S.V."/>
            <person name="Kublanov I.V."/>
        </authorList>
    </citation>
    <scope>NUCLEOTIDE SEQUENCE</scope>
    <source>
        <strain evidence="5">Z-1702</strain>
    </source>
</reference>
<dbReference type="InterPro" id="IPR016160">
    <property type="entry name" value="Ald_DH_CS_CYS"/>
</dbReference>
<sequence>MDVINPVNGEKTASYEVMSDEVMMQVLDRTHAAWLEWRTVGFDERSRLMRRAAELLRERSDRYGRMITGEMGKTLKSAVAEVEKCAWVCDYYAENAEEFLSEEHIETDASGSFITYNSIGVVLAVMPWNFPFWQVFRFAAPALMAGNTGLLKHASNVPGSALAIEEVFRDAGFPEHAFRTLLIKGSQVSKLLEHEKVKAATLTGSAPAGSAVASKAGEMLKKTVLELGGSDPYVILEDADLDQAASTCVTSRLINGGQSCIAAKRFIVVEEVADAFTERFLEGMREAVMDDPMIDGVTFGPMAREDLRDELHEQVTRSVRQGAGCLLGGEVPDRSGAWYPPTVLTGVRPGMAAFDEELFGPVAAIVTAKDESEAVALANNSVFGLGAAVFTGDEARGRRIAAEELEAGCCFVNEFVKSDPRLPFGGIKTSGYGRELSYPGIREFTNIKTVYVA</sequence>
<dbReference type="InterPro" id="IPR015590">
    <property type="entry name" value="Aldehyde_DH_dom"/>
</dbReference>
<comment type="similarity">
    <text evidence="1">Belongs to the aldehyde dehydrogenase family.</text>
</comment>
<evidence type="ECO:0000313" key="5">
    <source>
        <dbReference type="EMBL" id="MBP3192565.1"/>
    </source>
</evidence>
<organism evidence="5 6">
    <name type="scientific">Natronogracilivirga saccharolytica</name>
    <dbReference type="NCBI Taxonomy" id="2812953"/>
    <lineage>
        <taxon>Bacteria</taxon>
        <taxon>Pseudomonadati</taxon>
        <taxon>Balneolota</taxon>
        <taxon>Balneolia</taxon>
        <taxon>Balneolales</taxon>
        <taxon>Cyclonatronaceae</taxon>
        <taxon>Natronogracilivirga</taxon>
    </lineage>
</organism>
<dbReference type="PROSITE" id="PS00070">
    <property type="entry name" value="ALDEHYDE_DEHYDR_CYS"/>
    <property type="match status" value="1"/>
</dbReference>
<gene>
    <name evidence="5" type="ORF">NATSA_07810</name>
</gene>
<dbReference type="CDD" id="cd07100">
    <property type="entry name" value="ALDH_SSADH1_GabD1"/>
    <property type="match status" value="1"/>
</dbReference>
<comment type="caution">
    <text evidence="5">The sequence shown here is derived from an EMBL/GenBank/DDBJ whole genome shotgun (WGS) entry which is preliminary data.</text>
</comment>
<name>A0A8J7RIU4_9BACT</name>
<dbReference type="Gene3D" id="3.40.309.10">
    <property type="entry name" value="Aldehyde Dehydrogenase, Chain A, domain 2"/>
    <property type="match status" value="1"/>
</dbReference>
<dbReference type="Proteomes" id="UP000673975">
    <property type="component" value="Unassembled WGS sequence"/>
</dbReference>
<dbReference type="FunFam" id="3.40.309.10:FF:000009">
    <property type="entry name" value="Aldehyde dehydrogenase A"/>
    <property type="match status" value="1"/>
</dbReference>
<feature type="domain" description="Aldehyde dehydrogenase" evidence="4">
    <location>
        <begin position="1"/>
        <end position="450"/>
    </location>
</feature>
<keyword evidence="6" id="KW-1185">Reference proteome</keyword>
<dbReference type="EMBL" id="JAFIDN010000005">
    <property type="protein sequence ID" value="MBP3192565.1"/>
    <property type="molecule type" value="Genomic_DNA"/>
</dbReference>
<dbReference type="Pfam" id="PF00171">
    <property type="entry name" value="Aldedh"/>
    <property type="match status" value="1"/>
</dbReference>
<keyword evidence="2" id="KW-0521">NADP</keyword>
<dbReference type="InterPro" id="IPR047110">
    <property type="entry name" value="GABD/Sad-like"/>
</dbReference>
<evidence type="ECO:0000259" key="4">
    <source>
        <dbReference type="Pfam" id="PF00171"/>
    </source>
</evidence>
<dbReference type="SUPFAM" id="SSF53720">
    <property type="entry name" value="ALDH-like"/>
    <property type="match status" value="1"/>
</dbReference>
<dbReference type="InterPro" id="IPR016163">
    <property type="entry name" value="Ald_DH_C"/>
</dbReference>
<dbReference type="PANTHER" id="PTHR43217:SF1">
    <property type="entry name" value="SUCCINATE SEMIALDEHYDE DEHYDROGENASE [NAD(P)+] SAD"/>
    <property type="match status" value="1"/>
</dbReference>
<dbReference type="Gene3D" id="3.40.605.10">
    <property type="entry name" value="Aldehyde Dehydrogenase, Chain A, domain 1"/>
    <property type="match status" value="1"/>
</dbReference>
<dbReference type="FunFam" id="3.40.605.10:FF:000012">
    <property type="entry name" value="NAD-dependent succinate-semialdehyde dehydrogenase"/>
    <property type="match status" value="1"/>
</dbReference>